<keyword evidence="2" id="KW-0472">Membrane</keyword>
<organism evidence="3">
    <name type="scientific">Psilocybe cubensis</name>
    <name type="common">Psychedelic mushroom</name>
    <name type="synonym">Stropharia cubensis</name>
    <dbReference type="NCBI Taxonomy" id="181762"/>
    <lineage>
        <taxon>Eukaryota</taxon>
        <taxon>Fungi</taxon>
        <taxon>Dikarya</taxon>
        <taxon>Basidiomycota</taxon>
        <taxon>Agaricomycotina</taxon>
        <taxon>Agaricomycetes</taxon>
        <taxon>Agaricomycetidae</taxon>
        <taxon>Agaricales</taxon>
        <taxon>Agaricineae</taxon>
        <taxon>Strophariaceae</taxon>
        <taxon>Psilocybe</taxon>
    </lineage>
</organism>
<accession>A0A8H7Y6G0</accession>
<reference evidence="3" key="1">
    <citation type="submission" date="2021-02" db="EMBL/GenBank/DDBJ databases">
        <title>Psilocybe cubensis genome.</title>
        <authorList>
            <person name="Mckernan K.J."/>
            <person name="Crawford S."/>
            <person name="Trippe A."/>
            <person name="Kane L.T."/>
            <person name="Mclaughlin S."/>
        </authorList>
    </citation>
    <scope>NUCLEOTIDE SEQUENCE [LARGE SCALE GENOMIC DNA]</scope>
    <source>
        <strain evidence="3">MGC-MH-2018</strain>
    </source>
</reference>
<evidence type="ECO:0000313" key="3">
    <source>
        <dbReference type="EMBL" id="KAG5172020.1"/>
    </source>
</evidence>
<dbReference type="OrthoDB" id="3070092at2759"/>
<evidence type="ECO:0000256" key="2">
    <source>
        <dbReference type="SAM" id="Phobius"/>
    </source>
</evidence>
<keyword evidence="2" id="KW-0812">Transmembrane</keyword>
<gene>
    <name evidence="3" type="ORF">JR316_004109</name>
</gene>
<evidence type="ECO:0000256" key="1">
    <source>
        <dbReference type="SAM" id="MobiDB-lite"/>
    </source>
</evidence>
<dbReference type="AlphaFoldDB" id="A0A8H7Y6G0"/>
<dbReference type="EMBL" id="JAFIQS010000003">
    <property type="protein sequence ID" value="KAG5172020.1"/>
    <property type="molecule type" value="Genomic_DNA"/>
</dbReference>
<feature type="transmembrane region" description="Helical" evidence="2">
    <location>
        <begin position="6"/>
        <end position="27"/>
    </location>
</feature>
<name>A0A8H7Y6G0_PSICU</name>
<comment type="caution">
    <text evidence="3">The sequence shown here is derived from an EMBL/GenBank/DDBJ whole genome shotgun (WGS) entry which is preliminary data.</text>
</comment>
<proteinExistence type="predicted"/>
<feature type="region of interest" description="Disordered" evidence="1">
    <location>
        <begin position="118"/>
        <end position="154"/>
    </location>
</feature>
<keyword evidence="2" id="KW-1133">Transmembrane helix</keyword>
<sequence length="154" mass="17047">MAKIPAAVVPLIVVAVVSMLGIVLWVMEVRRMRIAAHRRQNDVASPLLHTQSYLVPPEENSMALSPIEVIASVEPTSLMDRMREVQRLMLQIHDMERQPTSSDNQAKIQELHGRITELSDVSDASRVPPLLTPQAASKNSFGQPAPHSLDGRDD</sequence>
<protein>
    <submittedName>
        <fullName evidence="3">Uncharacterized protein</fullName>
    </submittedName>
</protein>